<comment type="caution">
    <text evidence="1">The sequence shown here is derived from an EMBL/GenBank/DDBJ whole genome shotgun (WGS) entry which is preliminary data.</text>
</comment>
<sequence length="345" mass="36697">MGVGSLKLSQQQSIAAAVDQWITGIPGRIPGHVIFVENPDHTGYAKTLAGEDSTILVLNGKNTDPGIVPVTGSFDVAGEELLVDGTLSLEIQDYVAIPFVNLVGVTVVRITTKEDWQAFFDDAEEACRTGHFVQQLTEVNAVLAERGLLSGVPKDNLLLARLHITWDGSVLSGPYGTKIGTVGDALADLRIRSVALRPESAVAAVYYPWDIYESLASKPWIPRYLAALDAWKFVAREDRPGTKLVGFGASLYGAALRDGLPSAHAPFILKQGSDHTLLDAKTGRLFTIGPDAAAIIEAVSNLHDVRLAAIASAPALNVTVALAEESARAVLDRFGQLGIDIVGAR</sequence>
<evidence type="ECO:0000313" key="1">
    <source>
        <dbReference type="EMBL" id="MET4539499.1"/>
    </source>
</evidence>
<protein>
    <submittedName>
        <fullName evidence="1">Uncharacterized protein</fullName>
    </submittedName>
</protein>
<gene>
    <name evidence="1" type="ORF">ABIE37_001271</name>
</gene>
<evidence type="ECO:0000313" key="2">
    <source>
        <dbReference type="Proteomes" id="UP001549307"/>
    </source>
</evidence>
<name>A0ABV2P410_9MICC</name>
<dbReference type="InterPro" id="IPR049693">
    <property type="entry name" value="Daptide_RRE"/>
</dbReference>
<proteinExistence type="predicted"/>
<dbReference type="EMBL" id="JBEPSN010000002">
    <property type="protein sequence ID" value="MET4539499.1"/>
    <property type="molecule type" value="Genomic_DNA"/>
</dbReference>
<dbReference type="NCBIfam" id="NF041823">
    <property type="entry name" value="daptide_RRE"/>
    <property type="match status" value="1"/>
</dbReference>
<reference evidence="1 2" key="1">
    <citation type="submission" date="2024-06" db="EMBL/GenBank/DDBJ databases">
        <title>Sorghum-associated microbial communities from plants grown in Nebraska, USA.</title>
        <authorList>
            <person name="Schachtman D."/>
        </authorList>
    </citation>
    <scope>NUCLEOTIDE SEQUENCE [LARGE SCALE GENOMIC DNA]</scope>
    <source>
        <strain evidence="1 2">3552</strain>
    </source>
</reference>
<accession>A0ABV2P410</accession>
<keyword evidence="2" id="KW-1185">Reference proteome</keyword>
<dbReference type="Proteomes" id="UP001549307">
    <property type="component" value="Unassembled WGS sequence"/>
</dbReference>
<organism evidence="1 2">
    <name type="scientific">Arthrobacter bambusae</name>
    <dbReference type="NCBI Taxonomy" id="1338426"/>
    <lineage>
        <taxon>Bacteria</taxon>
        <taxon>Bacillati</taxon>
        <taxon>Actinomycetota</taxon>
        <taxon>Actinomycetes</taxon>
        <taxon>Micrococcales</taxon>
        <taxon>Micrococcaceae</taxon>
        <taxon>Arthrobacter</taxon>
    </lineage>
</organism>